<dbReference type="PANTHER" id="PTHR46470:SF2">
    <property type="entry name" value="GLYCERALDEHYDE 3-PHOSPHATE PHOSPHATASE"/>
    <property type="match status" value="1"/>
</dbReference>
<dbReference type="Proteomes" id="UP000510650">
    <property type="component" value="Chromosome"/>
</dbReference>
<dbReference type="Pfam" id="PF13419">
    <property type="entry name" value="HAD_2"/>
    <property type="match status" value="1"/>
</dbReference>
<gene>
    <name evidence="4" type="ORF">HV183_15075</name>
</gene>
<reference evidence="5" key="1">
    <citation type="submission" date="2020-06" db="EMBL/GenBank/DDBJ databases">
        <title>REHAB project genomes.</title>
        <authorList>
            <person name="Shaw L.P."/>
        </authorList>
    </citation>
    <scope>NUCLEOTIDE SEQUENCE [LARGE SCALE GENOMIC DNA]</scope>
    <source>
        <strain evidence="5">RHBSTW-00398</strain>
    </source>
</reference>
<dbReference type="AlphaFoldDB" id="A0AAE7GVT5"/>
<dbReference type="Gene3D" id="1.10.150.520">
    <property type="match status" value="1"/>
</dbReference>
<keyword evidence="2 4" id="KW-0378">Hydrolase</keyword>
<dbReference type="InterPro" id="IPR023214">
    <property type="entry name" value="HAD_sf"/>
</dbReference>
<keyword evidence="1" id="KW-0479">Metal-binding</keyword>
<dbReference type="Gene3D" id="3.40.50.1000">
    <property type="entry name" value="HAD superfamily/HAD-like"/>
    <property type="match status" value="1"/>
</dbReference>
<dbReference type="InterPro" id="IPR036412">
    <property type="entry name" value="HAD-like_sf"/>
</dbReference>
<dbReference type="EMBL" id="CP055538">
    <property type="protein sequence ID" value="QLO14644.1"/>
    <property type="molecule type" value="Genomic_DNA"/>
</dbReference>
<dbReference type="PANTHER" id="PTHR46470">
    <property type="entry name" value="N-ACYLNEURAMINATE-9-PHOSPHATASE"/>
    <property type="match status" value="1"/>
</dbReference>
<dbReference type="GO" id="GO:0016791">
    <property type="term" value="F:phosphatase activity"/>
    <property type="evidence" value="ECO:0007669"/>
    <property type="project" value="TreeGrafter"/>
</dbReference>
<dbReference type="InterPro" id="IPR041492">
    <property type="entry name" value="HAD_2"/>
</dbReference>
<dbReference type="GO" id="GO:0046872">
    <property type="term" value="F:metal ion binding"/>
    <property type="evidence" value="ECO:0007669"/>
    <property type="project" value="UniProtKB-KW"/>
</dbReference>
<organism evidence="4 5">
    <name type="scientific">Citrobacter freundii</name>
    <dbReference type="NCBI Taxonomy" id="546"/>
    <lineage>
        <taxon>Bacteria</taxon>
        <taxon>Pseudomonadati</taxon>
        <taxon>Pseudomonadota</taxon>
        <taxon>Gammaproteobacteria</taxon>
        <taxon>Enterobacterales</taxon>
        <taxon>Enterobacteriaceae</taxon>
        <taxon>Citrobacter</taxon>
        <taxon>Citrobacter freundii complex</taxon>
    </lineage>
</organism>
<evidence type="ECO:0000256" key="1">
    <source>
        <dbReference type="ARBA" id="ARBA00022723"/>
    </source>
</evidence>
<dbReference type="SUPFAM" id="SSF56784">
    <property type="entry name" value="HAD-like"/>
    <property type="match status" value="1"/>
</dbReference>
<keyword evidence="3" id="KW-0460">Magnesium</keyword>
<accession>A0AAE7GVT5</accession>
<evidence type="ECO:0000256" key="2">
    <source>
        <dbReference type="ARBA" id="ARBA00022801"/>
    </source>
</evidence>
<protein>
    <submittedName>
        <fullName evidence="4">HAD family hydrolase</fullName>
    </submittedName>
</protein>
<evidence type="ECO:0000256" key="3">
    <source>
        <dbReference type="ARBA" id="ARBA00022842"/>
    </source>
</evidence>
<evidence type="ECO:0000313" key="4">
    <source>
        <dbReference type="EMBL" id="QLO14644.1"/>
    </source>
</evidence>
<evidence type="ECO:0000313" key="5">
    <source>
        <dbReference type="Proteomes" id="UP000510650"/>
    </source>
</evidence>
<sequence>MNIQISDNSYWVFDLDDTLYKEVDYRNSGFEFIRKEIIRLYQRDIIDLLVKYYDGHSKDIFSDIINLLGLPQTSKDQFIWMYRNHHPTITIDNDVLAILRYLKNTTRGVSILTDGRTITQRNKINALCLQEFTAYISEEFNNAEKPDPLRFELIQSFHSDCDYIYVGDNVNKDFITPNNLGWKTIGILDDGRNIHSQNKSISEQSRPHIWLQSILELKGIILC</sequence>
<proteinExistence type="predicted"/>
<name>A0AAE7GVT5_CITFR</name>
<dbReference type="InterPro" id="IPR051400">
    <property type="entry name" value="HAD-like_hydrolase"/>
</dbReference>
<dbReference type="RefSeq" id="WP_181217844.1">
    <property type="nucleotide sequence ID" value="NZ_CP055466.1"/>
</dbReference>